<dbReference type="SMART" id="SM00987">
    <property type="entry name" value="UreE_C"/>
    <property type="match status" value="1"/>
</dbReference>
<keyword evidence="2" id="KW-0479">Metal-binding</keyword>
<organism evidence="9 10">
    <name type="scientific">Acetobacter estunensis</name>
    <dbReference type="NCBI Taxonomy" id="104097"/>
    <lineage>
        <taxon>Bacteria</taxon>
        <taxon>Pseudomonadati</taxon>
        <taxon>Pseudomonadota</taxon>
        <taxon>Alphaproteobacteria</taxon>
        <taxon>Acetobacterales</taxon>
        <taxon>Acetobacteraceae</taxon>
        <taxon>Acetobacter</taxon>
    </lineage>
</organism>
<dbReference type="SUPFAM" id="SSF52141">
    <property type="entry name" value="Uracil-DNA glycosylase-like"/>
    <property type="match status" value="1"/>
</dbReference>
<keyword evidence="4" id="KW-0378">Hydrolase</keyword>
<dbReference type="RefSeq" id="WP_166313068.1">
    <property type="nucleotide sequence ID" value="NZ_WOTH01000004.1"/>
</dbReference>
<dbReference type="PANTHER" id="PTHR33693">
    <property type="entry name" value="TYPE-5 URACIL-DNA GLYCOSYLASE"/>
    <property type="match status" value="1"/>
</dbReference>
<dbReference type="PANTHER" id="PTHR33693:SF3">
    <property type="entry name" value="TYPE-5 URACIL-DNA GLYCOSYLASE"/>
    <property type="match status" value="1"/>
</dbReference>
<dbReference type="InterPro" id="IPR005122">
    <property type="entry name" value="Uracil-DNA_glycosylase-like"/>
</dbReference>
<protein>
    <submittedName>
        <fullName evidence="9">Uracil-DNA glycosylase</fullName>
    </submittedName>
</protein>
<dbReference type="SMART" id="SM00986">
    <property type="entry name" value="UDG"/>
    <property type="match status" value="1"/>
</dbReference>
<evidence type="ECO:0000256" key="7">
    <source>
        <dbReference type="ARBA" id="ARBA00023204"/>
    </source>
</evidence>
<gene>
    <name evidence="9" type="ORF">GOB87_02935</name>
</gene>
<dbReference type="GO" id="GO:0051539">
    <property type="term" value="F:4 iron, 4 sulfur cluster binding"/>
    <property type="evidence" value="ECO:0007669"/>
    <property type="project" value="UniProtKB-KW"/>
</dbReference>
<dbReference type="AlphaFoldDB" id="A0A967B388"/>
<dbReference type="InterPro" id="IPR036895">
    <property type="entry name" value="Uracil-DNA_glycosylase-like_sf"/>
</dbReference>
<evidence type="ECO:0000256" key="2">
    <source>
        <dbReference type="ARBA" id="ARBA00022723"/>
    </source>
</evidence>
<keyword evidence="1" id="KW-0004">4Fe-4S</keyword>
<dbReference type="EMBL" id="WOTH01000004">
    <property type="protein sequence ID" value="NHO52917.1"/>
    <property type="molecule type" value="Genomic_DNA"/>
</dbReference>
<dbReference type="GO" id="GO:0046872">
    <property type="term" value="F:metal ion binding"/>
    <property type="evidence" value="ECO:0007669"/>
    <property type="project" value="UniProtKB-KW"/>
</dbReference>
<keyword evidence="7" id="KW-0234">DNA repair</keyword>
<name>A0A967B388_9PROT</name>
<dbReference type="InterPro" id="IPR051536">
    <property type="entry name" value="UDG_Type-4/5"/>
</dbReference>
<dbReference type="Gene3D" id="3.40.470.10">
    <property type="entry name" value="Uracil-DNA glycosylase-like domain"/>
    <property type="match status" value="1"/>
</dbReference>
<dbReference type="GO" id="GO:0006281">
    <property type="term" value="P:DNA repair"/>
    <property type="evidence" value="ECO:0007669"/>
    <property type="project" value="UniProtKB-KW"/>
</dbReference>
<accession>A0A967B388</accession>
<dbReference type="Proteomes" id="UP000597459">
    <property type="component" value="Unassembled WGS sequence"/>
</dbReference>
<evidence type="ECO:0000313" key="10">
    <source>
        <dbReference type="Proteomes" id="UP000597459"/>
    </source>
</evidence>
<dbReference type="GO" id="GO:0097506">
    <property type="term" value="F:deaminated base DNA N-glycosylase activity"/>
    <property type="evidence" value="ECO:0007669"/>
    <property type="project" value="UniProtKB-ARBA"/>
</dbReference>
<evidence type="ECO:0000256" key="3">
    <source>
        <dbReference type="ARBA" id="ARBA00022763"/>
    </source>
</evidence>
<evidence type="ECO:0000256" key="1">
    <source>
        <dbReference type="ARBA" id="ARBA00022485"/>
    </source>
</evidence>
<comment type="caution">
    <text evidence="9">The sequence shown here is derived from an EMBL/GenBank/DDBJ whole genome shotgun (WGS) entry which is preliminary data.</text>
</comment>
<feature type="domain" description="Uracil-DNA glycosylase-like" evidence="8">
    <location>
        <begin position="41"/>
        <end position="211"/>
    </location>
</feature>
<evidence type="ECO:0000256" key="6">
    <source>
        <dbReference type="ARBA" id="ARBA00023014"/>
    </source>
</evidence>
<keyword evidence="10" id="KW-1185">Reference proteome</keyword>
<keyword evidence="6" id="KW-0411">Iron-sulfur</keyword>
<evidence type="ECO:0000256" key="4">
    <source>
        <dbReference type="ARBA" id="ARBA00022801"/>
    </source>
</evidence>
<sequence>MSVLPSPVIDTALAHEPAADCPLCPRIVQSRALSPGHAPRPPRGPQNAPLLIVGLAPAPHADGTTTLLPDLQAEELLHEILEEFAFGTRATQSGNAQGFTPTAARMVSAMRCAPPAGLPQPSEIATCNQFLRSELQTMADLRVVLALGLLAHNATVAACGIPLSRVSFRHNRLTTMPDGLRIADTHHLSARNLTTGLVTREGLRRLIGDIRQEIDTHSAVF</sequence>
<dbReference type="Pfam" id="PF03167">
    <property type="entry name" value="UDG"/>
    <property type="match status" value="1"/>
</dbReference>
<evidence type="ECO:0000259" key="8">
    <source>
        <dbReference type="SMART" id="SM00986"/>
    </source>
</evidence>
<keyword evidence="5" id="KW-0408">Iron</keyword>
<keyword evidence="3" id="KW-0227">DNA damage</keyword>
<evidence type="ECO:0000256" key="5">
    <source>
        <dbReference type="ARBA" id="ARBA00023004"/>
    </source>
</evidence>
<proteinExistence type="predicted"/>
<evidence type="ECO:0000313" key="9">
    <source>
        <dbReference type="EMBL" id="NHO52917.1"/>
    </source>
</evidence>
<reference evidence="9" key="1">
    <citation type="submission" date="2019-11" db="EMBL/GenBank/DDBJ databases">
        <title>Description of new Acetobacter species.</title>
        <authorList>
            <person name="Cleenwerck I."/>
            <person name="Sombolestani A.S."/>
        </authorList>
    </citation>
    <scope>NUCLEOTIDE SEQUENCE</scope>
    <source>
        <strain evidence="9">LMG 1626</strain>
    </source>
</reference>